<dbReference type="NCBIfam" id="TIGR00792">
    <property type="entry name" value="gph"/>
    <property type="match status" value="1"/>
</dbReference>
<feature type="transmembrane region" description="Helical" evidence="7">
    <location>
        <begin position="321"/>
        <end position="345"/>
    </location>
</feature>
<evidence type="ECO:0000256" key="6">
    <source>
        <dbReference type="ARBA" id="ARBA00023136"/>
    </source>
</evidence>
<feature type="transmembrane region" description="Helical" evidence="7">
    <location>
        <begin position="46"/>
        <end position="65"/>
    </location>
</feature>
<feature type="transmembrane region" description="Helical" evidence="7">
    <location>
        <begin position="120"/>
        <end position="140"/>
    </location>
</feature>
<feature type="transmembrane region" description="Helical" evidence="7">
    <location>
        <begin position="404"/>
        <end position="429"/>
    </location>
</feature>
<dbReference type="InterPro" id="IPR036259">
    <property type="entry name" value="MFS_trans_sf"/>
</dbReference>
<dbReference type="InterPro" id="IPR039672">
    <property type="entry name" value="MFS_2"/>
</dbReference>
<keyword evidence="6 7" id="KW-0472">Membrane</keyword>
<sequence>MAGQAPLKRLPVISVAAYGAGDIANSMTFATVGMFLLVYYTDVAGIPAAAAGTLLLLGGLFNAAADVFAGRIADRNSSRRFGKFRPFLLFGAAPLALCVAVFHIHALHPAGTLAWAYVSYFAYCLAYSMVNVPYGALAGTLSRNPRDRARLASARTMGGLATSAFLGIFIAPQFQNDADIRSILTALTIGFAVVGTLLYLFTALATREQLPASAPRLTLRQARDTLVRNVPLQVLCISSLFFMTANVVTNTAKLFYLRDVLGRLDLFALVAGAQVVITLALAVITPRLVQRLGKRCVYISGGLMGAAGGIIVFSAPEDAVWLAVAGMFLALAGAAAVSILMWALVADTVEYGEWKTGHRTDGTNYSLLASTRKVGMAFGGGLAAFALAWGGYESGATAQSPTAALGIRVAAGLAPAVILLVAVGIMRWYPLTDDAHARLVLTIQERSGVR</sequence>
<keyword evidence="4 7" id="KW-0812">Transmembrane</keyword>
<keyword evidence="3" id="KW-1003">Cell membrane</keyword>
<evidence type="ECO:0000313" key="9">
    <source>
        <dbReference type="Proteomes" id="UP000199258"/>
    </source>
</evidence>
<keyword evidence="2" id="KW-0813">Transport</keyword>
<evidence type="ECO:0000256" key="4">
    <source>
        <dbReference type="ARBA" id="ARBA00022692"/>
    </source>
</evidence>
<keyword evidence="9" id="KW-1185">Reference proteome</keyword>
<dbReference type="GO" id="GO:0008643">
    <property type="term" value="P:carbohydrate transport"/>
    <property type="evidence" value="ECO:0007669"/>
    <property type="project" value="InterPro"/>
</dbReference>
<dbReference type="AlphaFoldDB" id="A0A1G8P825"/>
<dbReference type="Proteomes" id="UP000199258">
    <property type="component" value="Unassembled WGS sequence"/>
</dbReference>
<organism evidence="8 9">
    <name type="scientific">Arthrobacter subterraneus</name>
    <dbReference type="NCBI Taxonomy" id="335973"/>
    <lineage>
        <taxon>Bacteria</taxon>
        <taxon>Bacillati</taxon>
        <taxon>Actinomycetota</taxon>
        <taxon>Actinomycetes</taxon>
        <taxon>Micrococcales</taxon>
        <taxon>Micrococcaceae</taxon>
        <taxon>Arthrobacter</taxon>
    </lineage>
</organism>
<evidence type="ECO:0000256" key="1">
    <source>
        <dbReference type="ARBA" id="ARBA00004651"/>
    </source>
</evidence>
<feature type="transmembrane region" description="Helical" evidence="7">
    <location>
        <begin position="226"/>
        <end position="246"/>
    </location>
</feature>
<dbReference type="OrthoDB" id="181905at2"/>
<evidence type="ECO:0000256" key="5">
    <source>
        <dbReference type="ARBA" id="ARBA00022989"/>
    </source>
</evidence>
<comment type="subcellular location">
    <subcellularLocation>
        <location evidence="1">Cell membrane</location>
        <topology evidence="1">Multi-pass membrane protein</topology>
    </subcellularLocation>
</comment>
<evidence type="ECO:0000256" key="2">
    <source>
        <dbReference type="ARBA" id="ARBA00022448"/>
    </source>
</evidence>
<evidence type="ECO:0000256" key="7">
    <source>
        <dbReference type="SAM" id="Phobius"/>
    </source>
</evidence>
<dbReference type="STRING" id="335973.SAMN04488693_13014"/>
<dbReference type="CDD" id="cd17332">
    <property type="entry name" value="MFS_MelB_like"/>
    <property type="match status" value="1"/>
</dbReference>
<dbReference type="GO" id="GO:0015293">
    <property type="term" value="F:symporter activity"/>
    <property type="evidence" value="ECO:0007669"/>
    <property type="project" value="InterPro"/>
</dbReference>
<accession>A0A1G8P825</accession>
<proteinExistence type="predicted"/>
<dbReference type="PROSITE" id="PS00872">
    <property type="entry name" value="NA_GALACTOSIDE_SYMP"/>
    <property type="match status" value="1"/>
</dbReference>
<name>A0A1G8P825_9MICC</name>
<dbReference type="EMBL" id="FNDT01000030">
    <property type="protein sequence ID" value="SDI88476.1"/>
    <property type="molecule type" value="Genomic_DNA"/>
</dbReference>
<reference evidence="8 9" key="1">
    <citation type="submission" date="2016-10" db="EMBL/GenBank/DDBJ databases">
        <authorList>
            <person name="de Groot N.N."/>
        </authorList>
    </citation>
    <scope>NUCLEOTIDE SEQUENCE [LARGE SCALE GENOMIC DNA]</scope>
    <source>
        <strain evidence="8 9">NP_1H</strain>
    </source>
</reference>
<dbReference type="GO" id="GO:0006814">
    <property type="term" value="P:sodium ion transport"/>
    <property type="evidence" value="ECO:0007669"/>
    <property type="project" value="InterPro"/>
</dbReference>
<dbReference type="Gene3D" id="1.20.1250.20">
    <property type="entry name" value="MFS general substrate transporter like domains"/>
    <property type="match status" value="2"/>
</dbReference>
<feature type="transmembrane region" description="Helical" evidence="7">
    <location>
        <begin position="183"/>
        <end position="205"/>
    </location>
</feature>
<dbReference type="InterPro" id="IPR018043">
    <property type="entry name" value="Na/Gal_symport_CS"/>
</dbReference>
<evidence type="ECO:0000256" key="3">
    <source>
        <dbReference type="ARBA" id="ARBA00022475"/>
    </source>
</evidence>
<feature type="transmembrane region" description="Helical" evidence="7">
    <location>
        <begin position="374"/>
        <end position="392"/>
    </location>
</feature>
<gene>
    <name evidence="8" type="ORF">SAMN04488693_13014</name>
</gene>
<feature type="transmembrane region" description="Helical" evidence="7">
    <location>
        <begin position="266"/>
        <end position="284"/>
    </location>
</feature>
<dbReference type="GO" id="GO:0005886">
    <property type="term" value="C:plasma membrane"/>
    <property type="evidence" value="ECO:0007669"/>
    <property type="project" value="UniProtKB-SubCell"/>
</dbReference>
<protein>
    <submittedName>
        <fullName evidence="8">Glucuronide carrier protein</fullName>
    </submittedName>
</protein>
<dbReference type="InterPro" id="IPR001927">
    <property type="entry name" value="Na/Gal_symport"/>
</dbReference>
<feature type="transmembrane region" description="Helical" evidence="7">
    <location>
        <begin position="152"/>
        <end position="171"/>
    </location>
</feature>
<feature type="transmembrane region" description="Helical" evidence="7">
    <location>
        <begin position="12"/>
        <end position="40"/>
    </location>
</feature>
<dbReference type="PANTHER" id="PTHR11328:SF24">
    <property type="entry name" value="MAJOR FACILITATOR SUPERFAMILY (MFS) PROFILE DOMAIN-CONTAINING PROTEIN"/>
    <property type="match status" value="1"/>
</dbReference>
<evidence type="ECO:0000313" key="8">
    <source>
        <dbReference type="EMBL" id="SDI88476.1"/>
    </source>
</evidence>
<dbReference type="RefSeq" id="WP_090588338.1">
    <property type="nucleotide sequence ID" value="NZ_FNDT01000030.1"/>
</dbReference>
<keyword evidence="5 7" id="KW-1133">Transmembrane helix</keyword>
<feature type="transmembrane region" description="Helical" evidence="7">
    <location>
        <begin position="296"/>
        <end position="315"/>
    </location>
</feature>
<dbReference type="SUPFAM" id="SSF103473">
    <property type="entry name" value="MFS general substrate transporter"/>
    <property type="match status" value="1"/>
</dbReference>
<feature type="transmembrane region" description="Helical" evidence="7">
    <location>
        <begin position="86"/>
        <end position="108"/>
    </location>
</feature>
<dbReference type="Pfam" id="PF13347">
    <property type="entry name" value="MFS_2"/>
    <property type="match status" value="1"/>
</dbReference>
<dbReference type="PANTHER" id="PTHR11328">
    <property type="entry name" value="MAJOR FACILITATOR SUPERFAMILY DOMAIN-CONTAINING PROTEIN"/>
    <property type="match status" value="1"/>
</dbReference>